<dbReference type="EMBL" id="JACHLY010000001">
    <property type="protein sequence ID" value="MBB5997269.1"/>
    <property type="molecule type" value="Genomic_DNA"/>
</dbReference>
<dbReference type="Pfam" id="PF13472">
    <property type="entry name" value="Lipase_GDSL_2"/>
    <property type="match status" value="1"/>
</dbReference>
<keyword evidence="6" id="KW-1185">Reference proteome</keyword>
<keyword evidence="3" id="KW-0472">Membrane</keyword>
<evidence type="ECO:0000256" key="2">
    <source>
        <dbReference type="PIRSR" id="PIRSR637460-2"/>
    </source>
</evidence>
<evidence type="ECO:0000313" key="5">
    <source>
        <dbReference type="EMBL" id="MBB5997269.1"/>
    </source>
</evidence>
<evidence type="ECO:0000313" key="6">
    <source>
        <dbReference type="Proteomes" id="UP000578077"/>
    </source>
</evidence>
<feature type="disulfide bond" evidence="2">
    <location>
        <begin position="195"/>
        <end position="207"/>
    </location>
</feature>
<keyword evidence="2" id="KW-1015">Disulfide bond</keyword>
<protein>
    <submittedName>
        <fullName evidence="5">Lysophospholipase L1-like esterase</fullName>
    </submittedName>
</protein>
<proteinExistence type="predicted"/>
<dbReference type="PANTHER" id="PTHR37981">
    <property type="entry name" value="LIPASE 2"/>
    <property type="match status" value="1"/>
</dbReference>
<feature type="active site" description="Nucleophile" evidence="1">
    <location>
        <position position="102"/>
    </location>
</feature>
<dbReference type="RefSeq" id="WP_184633560.1">
    <property type="nucleotide sequence ID" value="NZ_BAABKT010000004.1"/>
</dbReference>
<dbReference type="InterPro" id="IPR037460">
    <property type="entry name" value="SEST-like"/>
</dbReference>
<dbReference type="InterPro" id="IPR006311">
    <property type="entry name" value="TAT_signal"/>
</dbReference>
<feature type="domain" description="SGNH hydrolase-type esterase" evidence="4">
    <location>
        <begin position="98"/>
        <end position="349"/>
    </location>
</feature>
<gene>
    <name evidence="5" type="ORF">HNR25_001020</name>
</gene>
<feature type="transmembrane region" description="Helical" evidence="3">
    <location>
        <begin position="26"/>
        <end position="45"/>
    </location>
</feature>
<dbReference type="GO" id="GO:0019433">
    <property type="term" value="P:triglyceride catabolic process"/>
    <property type="evidence" value="ECO:0007669"/>
    <property type="project" value="TreeGrafter"/>
</dbReference>
<evidence type="ECO:0000256" key="1">
    <source>
        <dbReference type="PIRSR" id="PIRSR637460-1"/>
    </source>
</evidence>
<evidence type="ECO:0000256" key="3">
    <source>
        <dbReference type="SAM" id="Phobius"/>
    </source>
</evidence>
<keyword evidence="3" id="KW-1133">Transmembrane helix</keyword>
<dbReference type="Gene3D" id="3.40.50.1110">
    <property type="entry name" value="SGNH hydrolase"/>
    <property type="match status" value="1"/>
</dbReference>
<dbReference type="PANTHER" id="PTHR37981:SF1">
    <property type="entry name" value="SGNH HYDROLASE-TYPE ESTERASE DOMAIN-CONTAINING PROTEIN"/>
    <property type="match status" value="1"/>
</dbReference>
<dbReference type="InterPro" id="IPR013830">
    <property type="entry name" value="SGNH_hydro"/>
</dbReference>
<dbReference type="CDD" id="cd01823">
    <property type="entry name" value="SEST_like"/>
    <property type="match status" value="1"/>
</dbReference>
<keyword evidence="3" id="KW-0812">Transmembrane</keyword>
<feature type="disulfide bond" evidence="2">
    <location>
        <begin position="122"/>
        <end position="148"/>
    </location>
</feature>
<dbReference type="SUPFAM" id="SSF52266">
    <property type="entry name" value="SGNH hydrolase"/>
    <property type="match status" value="1"/>
</dbReference>
<dbReference type="Proteomes" id="UP000578077">
    <property type="component" value="Unassembled WGS sequence"/>
</dbReference>
<evidence type="ECO:0000259" key="4">
    <source>
        <dbReference type="Pfam" id="PF13472"/>
    </source>
</evidence>
<accession>A0A841E7J3</accession>
<comment type="caution">
    <text evidence="5">The sequence shown here is derived from an EMBL/GenBank/DDBJ whole genome shotgun (WGS) entry which is preliminary data.</text>
</comment>
<dbReference type="InterPro" id="IPR036514">
    <property type="entry name" value="SGNH_hydro_sf"/>
</dbReference>
<name>A0A841E7J3_9ACTN</name>
<feature type="active site" evidence="1">
    <location>
        <position position="341"/>
    </location>
</feature>
<dbReference type="PROSITE" id="PS51318">
    <property type="entry name" value="TAT"/>
    <property type="match status" value="1"/>
</dbReference>
<dbReference type="GO" id="GO:0004806">
    <property type="term" value="F:triacylglycerol lipase activity"/>
    <property type="evidence" value="ECO:0007669"/>
    <property type="project" value="TreeGrafter"/>
</dbReference>
<sequence length="386" mass="42091">MRRTRLTPWLNPGNCAARKPISRRTWIAGAGAAAVVLVCVAALLVPATRETLQDTWCALTGRGCSRLEDPSRRDAAEGSGWRRQISPAEAAAWGNYVALGDSYSSGEGAGDYIEGTGDEDGCRRSSHAYPERVADTFDFTGALGFYACSRQRGASMLESLEEADSQIGQVRPHTSLVTLGIGGNDLGFTKVLRACMVRVPLMEATACRDQEEDVAARMAEFDSTLDDILREVRDRAPDARILVVGYPRIFPADPSGMYYTLAPGDQEWLNETLRDFNTRVREKVADLDAEIVEDAQTGSVEYVRMATAIEGHEVGTDEPWLNGVLLGGFAEGVEVDHGTFHPNARGHEAFAQRVLHRLNAGPDRRLYVAEQTLDEAGAEILADELD</sequence>
<reference evidence="5 6" key="1">
    <citation type="submission" date="2020-08" db="EMBL/GenBank/DDBJ databases">
        <title>Sequencing the genomes of 1000 actinobacteria strains.</title>
        <authorList>
            <person name="Klenk H.-P."/>
        </authorList>
    </citation>
    <scope>NUCLEOTIDE SEQUENCE [LARGE SCALE GENOMIC DNA]</scope>
    <source>
        <strain evidence="5 6">DSM 44593</strain>
    </source>
</reference>
<organism evidence="5 6">
    <name type="scientific">Streptomonospora salina</name>
    <dbReference type="NCBI Taxonomy" id="104205"/>
    <lineage>
        <taxon>Bacteria</taxon>
        <taxon>Bacillati</taxon>
        <taxon>Actinomycetota</taxon>
        <taxon>Actinomycetes</taxon>
        <taxon>Streptosporangiales</taxon>
        <taxon>Nocardiopsidaceae</taxon>
        <taxon>Streptomonospora</taxon>
    </lineage>
</organism>
<dbReference type="AlphaFoldDB" id="A0A841E7J3"/>